<dbReference type="InterPro" id="IPR000835">
    <property type="entry name" value="HTH_MarR-typ"/>
</dbReference>
<dbReference type="PANTHER" id="PTHR33164">
    <property type="entry name" value="TRANSCRIPTIONAL REGULATOR, MARR FAMILY"/>
    <property type="match status" value="1"/>
</dbReference>
<protein>
    <submittedName>
        <fullName evidence="2">MarR family transcriptional regulator</fullName>
    </submittedName>
</protein>
<dbReference type="InterPro" id="IPR036388">
    <property type="entry name" value="WH-like_DNA-bd_sf"/>
</dbReference>
<dbReference type="SUPFAM" id="SSF46785">
    <property type="entry name" value="Winged helix' DNA-binding domain"/>
    <property type="match status" value="1"/>
</dbReference>
<sequence>MAEIEDTVTVTQFRTLVVLDGHGEMNLNGLAERLGVTPSTAMRMIDRLLAGQLVTRRENPDNRREVVLALTAQGEKLVRQVTAVRRREITKIVTGMPAARRMQLVTALRVFADAAGEPEPRPELLASLGW</sequence>
<proteinExistence type="predicted"/>
<organism evidence="2 3">
    <name type="scientific">Jatrophihabitans lederbergiae</name>
    <dbReference type="NCBI Taxonomy" id="3075547"/>
    <lineage>
        <taxon>Bacteria</taxon>
        <taxon>Bacillati</taxon>
        <taxon>Actinomycetota</taxon>
        <taxon>Actinomycetes</taxon>
        <taxon>Jatrophihabitantales</taxon>
        <taxon>Jatrophihabitantaceae</taxon>
        <taxon>Jatrophihabitans</taxon>
    </lineage>
</organism>
<dbReference type="Pfam" id="PF01047">
    <property type="entry name" value="MarR"/>
    <property type="match status" value="1"/>
</dbReference>
<dbReference type="RefSeq" id="WP_311425573.1">
    <property type="nucleotide sequence ID" value="NZ_JAVREH010000108.1"/>
</dbReference>
<comment type="caution">
    <text evidence="2">The sequence shown here is derived from an EMBL/GenBank/DDBJ whole genome shotgun (WGS) entry which is preliminary data.</text>
</comment>
<evidence type="ECO:0000313" key="2">
    <source>
        <dbReference type="EMBL" id="MDT0264437.1"/>
    </source>
</evidence>
<feature type="domain" description="HTH marR-type" evidence="1">
    <location>
        <begin position="1"/>
        <end position="113"/>
    </location>
</feature>
<gene>
    <name evidence="2" type="ORF">RM423_24075</name>
</gene>
<dbReference type="InterPro" id="IPR036390">
    <property type="entry name" value="WH_DNA-bd_sf"/>
</dbReference>
<name>A0ABU2JHH8_9ACTN</name>
<dbReference type="Gene3D" id="1.10.10.10">
    <property type="entry name" value="Winged helix-like DNA-binding domain superfamily/Winged helix DNA-binding domain"/>
    <property type="match status" value="1"/>
</dbReference>
<dbReference type="EMBL" id="JAVREH010000108">
    <property type="protein sequence ID" value="MDT0264437.1"/>
    <property type="molecule type" value="Genomic_DNA"/>
</dbReference>
<evidence type="ECO:0000259" key="1">
    <source>
        <dbReference type="PROSITE" id="PS50995"/>
    </source>
</evidence>
<evidence type="ECO:0000313" key="3">
    <source>
        <dbReference type="Proteomes" id="UP001183176"/>
    </source>
</evidence>
<dbReference type="InterPro" id="IPR039422">
    <property type="entry name" value="MarR/SlyA-like"/>
</dbReference>
<dbReference type="PANTHER" id="PTHR33164:SF94">
    <property type="entry name" value="TRANSCRIPTIONAL REGULATORY PROTEIN-RELATED"/>
    <property type="match status" value="1"/>
</dbReference>
<accession>A0ABU2JHH8</accession>
<dbReference type="PROSITE" id="PS50995">
    <property type="entry name" value="HTH_MARR_2"/>
    <property type="match status" value="1"/>
</dbReference>
<keyword evidence="3" id="KW-1185">Reference proteome</keyword>
<reference evidence="3" key="1">
    <citation type="submission" date="2023-07" db="EMBL/GenBank/DDBJ databases">
        <title>30 novel species of actinomycetes from the DSMZ collection.</title>
        <authorList>
            <person name="Nouioui I."/>
        </authorList>
    </citation>
    <scope>NUCLEOTIDE SEQUENCE [LARGE SCALE GENOMIC DNA]</scope>
    <source>
        <strain evidence="3">DSM 44399</strain>
    </source>
</reference>
<dbReference type="SMART" id="SM00347">
    <property type="entry name" value="HTH_MARR"/>
    <property type="match status" value="1"/>
</dbReference>
<dbReference type="Proteomes" id="UP001183176">
    <property type="component" value="Unassembled WGS sequence"/>
</dbReference>